<dbReference type="OrthoDB" id="765741at2759"/>
<dbReference type="GeneID" id="103696508"/>
<dbReference type="RefSeq" id="XP_038975936.1">
    <property type="nucleotide sequence ID" value="XM_039120008.1"/>
</dbReference>
<dbReference type="PANTHER" id="PTHR36056:SF1">
    <property type="entry name" value="PROTEIN, PUTATIVE-RELATED"/>
    <property type="match status" value="1"/>
</dbReference>
<evidence type="ECO:0000313" key="3">
    <source>
        <dbReference type="RefSeq" id="XP_038975936.1"/>
    </source>
</evidence>
<sequence>MQERHRSPAPRRISPESPVRGQRKFKPYSNYRNFQRRSFDGDQPKRCSDSPPQKTDVWIEAGRLAAEYLVSKGLLSPSLLPGQSPRKEDNKVLKEKERDSLVPESRTSAFARLGNAFPEVGHGRRRRNDDDHDRMGSRNYLRRRMGHYSRGQGSSWLRDNVRNARWIERSSRYSNSGDEDNDFAPHFHRSRWSGFDKGRGSAMRSPADEGYSRSDRISQLRSEKEDVDEIRSKVSSSRVKRDRSIVSRWDLNEGDDDGTTFNSVNADELKSDSSSDLKKKDIAVEDRPQRMDDNNLWNIISPLKVPKKPRSSVRLKSPKFDQVDQGPTTEAKITLGATAKEAFKVALEEDLDMNIINSSKCHEPVLSAIQSVQPAEESVKLQYESIERPSGLGTFRPIVDMREEVSFVQCSNETEGIKHQRHSSSSRIAQENEHSCLHGLSAKPSNPYDENLSLVKEMVDVAEPEKLEDPVLLSKNKSEVNVMLEEEKQLPHSSCRNFDLNIMETPEITEIPDDPTGDHLHTSLPALETEKKLPIYPGFLMGNTTNADYEHRQLVNNEKVMEVINVEDESPAEDNVCNHLKSNETIYSGLDNFLSHTAHVDLSGIQDGCSFSVSNYLATATLGHPSTQPNLSDLPTGMSPHDAVAIPVDDDPIYMSLEEIPFGYVGALD</sequence>
<feature type="compositionally biased region" description="Basic and acidic residues" evidence="1">
    <location>
        <begin position="206"/>
        <end position="232"/>
    </location>
</feature>
<accession>A0A8B8ZNY5</accession>
<keyword evidence="2" id="KW-1185">Reference proteome</keyword>
<feature type="compositionally biased region" description="Basic and acidic residues" evidence="1">
    <location>
        <begin position="267"/>
        <end position="286"/>
    </location>
</feature>
<evidence type="ECO:0000256" key="1">
    <source>
        <dbReference type="SAM" id="MobiDB-lite"/>
    </source>
</evidence>
<feature type="region of interest" description="Disordered" evidence="1">
    <location>
        <begin position="172"/>
        <end position="237"/>
    </location>
</feature>
<evidence type="ECO:0000313" key="2">
    <source>
        <dbReference type="Proteomes" id="UP000228380"/>
    </source>
</evidence>
<name>A0A8B8ZNY5_PHODC</name>
<feature type="region of interest" description="Disordered" evidence="1">
    <location>
        <begin position="75"/>
        <end position="145"/>
    </location>
</feature>
<feature type="region of interest" description="Disordered" evidence="1">
    <location>
        <begin position="1"/>
        <end position="54"/>
    </location>
</feature>
<feature type="compositionally biased region" description="Basic and acidic residues" evidence="1">
    <location>
        <begin position="127"/>
        <end position="136"/>
    </location>
</feature>
<reference evidence="3" key="1">
    <citation type="submission" date="2025-08" db="UniProtKB">
        <authorList>
            <consortium name="RefSeq"/>
        </authorList>
    </citation>
    <scope>IDENTIFICATION</scope>
    <source>
        <tissue evidence="3">Young leaves</tissue>
    </source>
</reference>
<protein>
    <submittedName>
        <fullName evidence="3">Uncharacterized protein At4g26450-like isoform X1</fullName>
    </submittedName>
</protein>
<dbReference type="Proteomes" id="UP000228380">
    <property type="component" value="Unplaced"/>
</dbReference>
<dbReference type="InterPro" id="IPR040276">
    <property type="entry name" value="At4g26450-like"/>
</dbReference>
<dbReference type="PANTHER" id="PTHR36056">
    <property type="entry name" value="PROTEIN, PUTATIVE-RELATED"/>
    <property type="match status" value="1"/>
</dbReference>
<proteinExistence type="predicted"/>
<gene>
    <name evidence="3" type="primary">LOC103696508</name>
</gene>
<feature type="region of interest" description="Disordered" evidence="1">
    <location>
        <begin position="250"/>
        <end position="286"/>
    </location>
</feature>
<organism evidence="2 3">
    <name type="scientific">Phoenix dactylifera</name>
    <name type="common">Date palm</name>
    <dbReference type="NCBI Taxonomy" id="42345"/>
    <lineage>
        <taxon>Eukaryota</taxon>
        <taxon>Viridiplantae</taxon>
        <taxon>Streptophyta</taxon>
        <taxon>Embryophyta</taxon>
        <taxon>Tracheophyta</taxon>
        <taxon>Spermatophyta</taxon>
        <taxon>Magnoliopsida</taxon>
        <taxon>Liliopsida</taxon>
        <taxon>Arecaceae</taxon>
        <taxon>Coryphoideae</taxon>
        <taxon>Phoeniceae</taxon>
        <taxon>Phoenix</taxon>
    </lineage>
</organism>
<dbReference type="AlphaFoldDB" id="A0A8B8ZNY5"/>
<feature type="compositionally biased region" description="Basic and acidic residues" evidence="1">
    <location>
        <begin position="37"/>
        <end position="48"/>
    </location>
</feature>
<feature type="compositionally biased region" description="Basic and acidic residues" evidence="1">
    <location>
        <begin position="85"/>
        <end position="101"/>
    </location>
</feature>